<organism evidence="2 3">
    <name type="scientific">Streptomyces carpinensis</name>
    <dbReference type="NCBI Taxonomy" id="66369"/>
    <lineage>
        <taxon>Bacteria</taxon>
        <taxon>Bacillati</taxon>
        <taxon>Actinomycetota</taxon>
        <taxon>Actinomycetes</taxon>
        <taxon>Kitasatosporales</taxon>
        <taxon>Streptomycetaceae</taxon>
        <taxon>Streptomyces</taxon>
    </lineage>
</organism>
<feature type="compositionally biased region" description="Polar residues" evidence="1">
    <location>
        <begin position="39"/>
        <end position="49"/>
    </location>
</feature>
<keyword evidence="3" id="KW-1185">Reference proteome</keyword>
<dbReference type="EMBL" id="JBEPCU010000966">
    <property type="protein sequence ID" value="MER6982209.1"/>
    <property type="molecule type" value="Genomic_DNA"/>
</dbReference>
<feature type="compositionally biased region" description="Basic and acidic residues" evidence="1">
    <location>
        <begin position="1"/>
        <end position="10"/>
    </location>
</feature>
<feature type="region of interest" description="Disordered" evidence="1">
    <location>
        <begin position="147"/>
        <end position="166"/>
    </location>
</feature>
<dbReference type="Proteomes" id="UP001458415">
    <property type="component" value="Unassembled WGS sequence"/>
</dbReference>
<protein>
    <submittedName>
        <fullName evidence="2">Uncharacterized protein</fullName>
    </submittedName>
</protein>
<feature type="region of interest" description="Disordered" evidence="1">
    <location>
        <begin position="1"/>
        <end position="59"/>
    </location>
</feature>
<name>A0ABV1WDM8_9ACTN</name>
<reference evidence="2 3" key="1">
    <citation type="submission" date="2024-06" db="EMBL/GenBank/DDBJ databases">
        <title>The Natural Products Discovery Center: Release of the First 8490 Sequenced Strains for Exploring Actinobacteria Biosynthetic Diversity.</title>
        <authorList>
            <person name="Kalkreuter E."/>
            <person name="Kautsar S.A."/>
            <person name="Yang D."/>
            <person name="Bader C.D."/>
            <person name="Teijaro C.N."/>
            <person name="Fluegel L."/>
            <person name="Davis C.M."/>
            <person name="Simpson J.R."/>
            <person name="Lauterbach L."/>
            <person name="Steele A.D."/>
            <person name="Gui C."/>
            <person name="Meng S."/>
            <person name="Li G."/>
            <person name="Viehrig K."/>
            <person name="Ye F."/>
            <person name="Su P."/>
            <person name="Kiefer A.F."/>
            <person name="Nichols A."/>
            <person name="Cepeda A.J."/>
            <person name="Yan W."/>
            <person name="Fan B."/>
            <person name="Jiang Y."/>
            <person name="Adhikari A."/>
            <person name="Zheng C.-J."/>
            <person name="Schuster L."/>
            <person name="Cowan T.M."/>
            <person name="Smanski M.J."/>
            <person name="Chevrette M.G."/>
            <person name="De Carvalho L.P.S."/>
            <person name="Shen B."/>
        </authorList>
    </citation>
    <scope>NUCLEOTIDE SEQUENCE [LARGE SCALE GENOMIC DNA]</scope>
    <source>
        <strain evidence="2 3">NPDC000634</strain>
    </source>
</reference>
<accession>A0ABV1WDM8</accession>
<sequence>GTQRAGDDAGARVPSRPAAATPSRPADVPCPGESPTPSAPATTGDTSVPQTPPIDHYAENHGFRVPIPLHGRLRCDGLAAVARIEMALEPLRRRGDFTPDSTRRALIGLGYAAEKVESYQNGTGVGFLVDAPSMCLEGTMYPRSTEADAFGGYPDGTDCRPPSGGH</sequence>
<evidence type="ECO:0000313" key="2">
    <source>
        <dbReference type="EMBL" id="MER6982209.1"/>
    </source>
</evidence>
<feature type="compositionally biased region" description="Low complexity" evidence="1">
    <location>
        <begin position="11"/>
        <end position="26"/>
    </location>
</feature>
<feature type="non-terminal residue" evidence="2">
    <location>
        <position position="1"/>
    </location>
</feature>
<evidence type="ECO:0000313" key="3">
    <source>
        <dbReference type="Proteomes" id="UP001458415"/>
    </source>
</evidence>
<comment type="caution">
    <text evidence="2">The sequence shown here is derived from an EMBL/GenBank/DDBJ whole genome shotgun (WGS) entry which is preliminary data.</text>
</comment>
<evidence type="ECO:0000256" key="1">
    <source>
        <dbReference type="SAM" id="MobiDB-lite"/>
    </source>
</evidence>
<gene>
    <name evidence="2" type="ORF">ABT317_35880</name>
</gene>
<proteinExistence type="predicted"/>